<dbReference type="Gene3D" id="2.60.40.10">
    <property type="entry name" value="Immunoglobulins"/>
    <property type="match status" value="3"/>
</dbReference>
<sequence length="1474" mass="150680">MKIALLTQLWRAAFTLICLFALHSTVFAQTPGLIYRPATSGGNLVLDPNGDGYVSAPRVPAGFATTRDEGAGFSEVTYRPFPALANERLGDLTTGSAGGHTDLAPPASYTGSTGSPIAAYYNGKQVMFRVRLGGSSTASKGYSVLIDSDGVFASPTASQPSNITNPGFEFEVVFASNFDVSIYDHRTSPSRKIFTGSVDQFSQRAVAASTGGSNADYFYDFYVPLTGFGGAITANTPLRFSGITITSSQSGLDGTVSDVGGVDYAAYGFDAWKAWTAIVSTFPPTSLNQIQAGAFALIQATAPAVSGPVFAGNTSISGTSVEATGSTITVFRNGTQIGTATVQSNGNWTLTGLASTVLKATDKLTATVTATNKSVSRLSNEVTVTTPGVCLTTSAATLTGNTTTQGSRYMTGTTAYIGRQRVTIYTVTVVNGIHTYALEGSYIFTSATGATALPTAPAGMTNVTGNVTLTKSVNYIVTVTPLDASNNAIGCESIRSNQLCYSQGNTSPVNSNTATIASATGTNGIVYNTLSELPAQLASVSGTIASVGTEVSVILLVNAVQTTYRTSTFTQTGTNPVVNNWTINTSGIQLSPNDVINVRVEAPSCNAGGLFMSAASNIATVKAITAAPVINEGPYCGNIKTLSGTAEAGSVVTIFTNNTSTNLTATTSSVGVWTVDVISLNSGTGINPGTPVTARAKAVNRATSVMSASVTATATATLPPSATFTIASVTEPDGGAQLVTISGTAPASNATTTYSVNVDINGTRFAPVFTTESGVWELKGISPLEIYTGAVITATFTTGGGCPSKSVSTVVQCRAPSNAFTTTLNRASVCYNSTVSVTLSGSERGVAYRITNNGTPTGASVIGTGGAITLTSDLLTGSTTTLSVRATDVGSDCVTTGIGGNKSVTVSAAPVQPTSLVASTTSGCSQVTTNLTVNGPTAGYVYQLINKHTKALVGAEVTASSTAAITLASGLKVNATTTYGLLIKTSAGSCASETTVTATVTVTEGPALNRAVTIDKPAPCPGDVVTISVATQANAGYTYTIRNSNGVAIGTSFTGTGGVVSRTTSYGITGATALNDRTFYAEVSGGCFTSPTRLETAVTATATATAPAANAGSAQTVCGPVQLNANYASPGVGSWSIVGGTPAGASFSNINDPKATLTGLPSGVHTLTWTIANNCGGTNTTSSSNVQITINCSAEYLVAAPKYSTQYKSGDVLATGSDNDGGIVAASLLSGTLPSWAEILSNGNIVVKSGATPVAGFHSFTIRTTDNFNVVTDSPITLTAYGEEPSGAALPVELLYFTAAVEKTGVTLRWVTISEEDNDRFIVERSSDGRRFTALGTVQGQGNSRVPVEYTYVDKSPLAGTAYYRLKQVDFDGAESYSDVVAVASKGSVNHLQLQAYPNPFTANIAVAVTALTATSAHLELVDMQGRVILTRTLALREGLTAVDLDVQQLAVGVYVLQVTGNGFQANTRVVKSR</sequence>
<organism evidence="3 4">
    <name type="scientific">Neolewinella marina</name>
    <dbReference type="NCBI Taxonomy" id="438751"/>
    <lineage>
        <taxon>Bacteria</taxon>
        <taxon>Pseudomonadati</taxon>
        <taxon>Bacteroidota</taxon>
        <taxon>Saprospiria</taxon>
        <taxon>Saprospirales</taxon>
        <taxon>Lewinellaceae</taxon>
        <taxon>Neolewinella</taxon>
    </lineage>
</organism>
<feature type="signal peptide" evidence="1">
    <location>
        <begin position="1"/>
        <end position="28"/>
    </location>
</feature>
<reference evidence="3 4" key="1">
    <citation type="submission" date="2017-10" db="EMBL/GenBank/DDBJ databases">
        <title>The draft genome sequence of Lewinella marina KCTC 32374.</title>
        <authorList>
            <person name="Wang K."/>
        </authorList>
    </citation>
    <scope>NUCLEOTIDE SEQUENCE [LARGE SCALE GENOMIC DNA]</scope>
    <source>
        <strain evidence="3 4">MKG-38</strain>
    </source>
</reference>
<evidence type="ECO:0000259" key="2">
    <source>
        <dbReference type="Pfam" id="PF18962"/>
    </source>
</evidence>
<name>A0A2G0CDR2_9BACT</name>
<dbReference type="OrthoDB" id="2582440at2"/>
<keyword evidence="4" id="KW-1185">Reference proteome</keyword>
<dbReference type="Proteomes" id="UP000226437">
    <property type="component" value="Unassembled WGS sequence"/>
</dbReference>
<feature type="domain" description="Secretion system C-terminal sorting" evidence="2">
    <location>
        <begin position="1397"/>
        <end position="1465"/>
    </location>
</feature>
<dbReference type="InterPro" id="IPR013783">
    <property type="entry name" value="Ig-like_fold"/>
</dbReference>
<proteinExistence type="predicted"/>
<keyword evidence="1" id="KW-0732">Signal</keyword>
<comment type="caution">
    <text evidence="3">The sequence shown here is derived from an EMBL/GenBank/DDBJ whole genome shotgun (WGS) entry which is preliminary data.</text>
</comment>
<dbReference type="NCBIfam" id="TIGR04183">
    <property type="entry name" value="Por_Secre_tail"/>
    <property type="match status" value="1"/>
</dbReference>
<gene>
    <name evidence="3" type="ORF">CGL56_12780</name>
</gene>
<feature type="chain" id="PRO_5013612163" description="Secretion system C-terminal sorting domain-containing protein" evidence="1">
    <location>
        <begin position="29"/>
        <end position="1474"/>
    </location>
</feature>
<dbReference type="Pfam" id="PF18962">
    <property type="entry name" value="Por_Secre_tail"/>
    <property type="match status" value="1"/>
</dbReference>
<dbReference type="EMBL" id="PDLO01000005">
    <property type="protein sequence ID" value="PHK98060.1"/>
    <property type="molecule type" value="Genomic_DNA"/>
</dbReference>
<evidence type="ECO:0000256" key="1">
    <source>
        <dbReference type="SAM" id="SignalP"/>
    </source>
</evidence>
<evidence type="ECO:0000313" key="3">
    <source>
        <dbReference type="EMBL" id="PHK98060.1"/>
    </source>
</evidence>
<accession>A0A2G0CDR2</accession>
<evidence type="ECO:0000313" key="4">
    <source>
        <dbReference type="Proteomes" id="UP000226437"/>
    </source>
</evidence>
<protein>
    <recommendedName>
        <fullName evidence="2">Secretion system C-terminal sorting domain-containing protein</fullName>
    </recommendedName>
</protein>
<dbReference type="InterPro" id="IPR026444">
    <property type="entry name" value="Secre_tail"/>
</dbReference>
<dbReference type="RefSeq" id="WP_099106958.1">
    <property type="nucleotide sequence ID" value="NZ_JAATJF010000002.1"/>
</dbReference>